<dbReference type="Gene3D" id="1.10.3680.10">
    <property type="entry name" value="TerB-like"/>
    <property type="match status" value="1"/>
</dbReference>
<dbReference type="InterPro" id="IPR029024">
    <property type="entry name" value="TerB-like"/>
</dbReference>
<sequence length="153" mass="17938">MFDFLKNMIADQQSNETPVPFDDEKRIQIATCALFLEIANADDEFSVEEENLIELTMKKIFNLDDKTVAELIDLSVKQTEKSVSIYEFTDIINHNFDQNAKYEILKNLWRLVYADGKLDQYEDYFMRKISGNLHLDHSDMIAAKMEVKEELKN</sequence>
<dbReference type="InterPro" id="IPR007791">
    <property type="entry name" value="DjlA_N"/>
</dbReference>
<name>A0A3B1C0G0_9ZZZZ</name>
<protein>
    <recommendedName>
        <fullName evidence="1">Co-chaperone DjlA N-terminal domain-containing protein</fullName>
    </recommendedName>
</protein>
<gene>
    <name evidence="2" type="ORF">MNBD_IGNAVI01-570</name>
</gene>
<accession>A0A3B1C0G0</accession>
<feature type="domain" description="Co-chaperone DjlA N-terminal" evidence="1">
    <location>
        <begin position="28"/>
        <end position="144"/>
    </location>
</feature>
<evidence type="ECO:0000259" key="1">
    <source>
        <dbReference type="Pfam" id="PF05099"/>
    </source>
</evidence>
<dbReference type="SUPFAM" id="SSF158682">
    <property type="entry name" value="TerB-like"/>
    <property type="match status" value="1"/>
</dbReference>
<evidence type="ECO:0000313" key="2">
    <source>
        <dbReference type="EMBL" id="VAX17248.1"/>
    </source>
</evidence>
<reference evidence="2" key="1">
    <citation type="submission" date="2018-06" db="EMBL/GenBank/DDBJ databases">
        <authorList>
            <person name="Zhirakovskaya E."/>
        </authorList>
    </citation>
    <scope>NUCLEOTIDE SEQUENCE</scope>
</reference>
<dbReference type="AlphaFoldDB" id="A0A3B1C0G0"/>
<dbReference type="Pfam" id="PF05099">
    <property type="entry name" value="TerB"/>
    <property type="match status" value="1"/>
</dbReference>
<dbReference type="CDD" id="cd07313">
    <property type="entry name" value="terB_like_2"/>
    <property type="match status" value="1"/>
</dbReference>
<dbReference type="EMBL" id="UOGD01000073">
    <property type="protein sequence ID" value="VAX17248.1"/>
    <property type="molecule type" value="Genomic_DNA"/>
</dbReference>
<proteinExistence type="predicted"/>
<organism evidence="2">
    <name type="scientific">hydrothermal vent metagenome</name>
    <dbReference type="NCBI Taxonomy" id="652676"/>
    <lineage>
        <taxon>unclassified sequences</taxon>
        <taxon>metagenomes</taxon>
        <taxon>ecological metagenomes</taxon>
    </lineage>
</organism>